<dbReference type="EMBL" id="CP060820">
    <property type="protein sequence ID" value="QNP41144.1"/>
    <property type="molecule type" value="Genomic_DNA"/>
</dbReference>
<keyword evidence="1" id="KW-0812">Transmembrane</keyword>
<dbReference type="Proteomes" id="UP000516018">
    <property type="component" value="Chromosome"/>
</dbReference>
<dbReference type="KEGG" id="lsx:H8B22_02650"/>
<reference evidence="2 3" key="1">
    <citation type="submission" date="2020-08" db="EMBL/GenBank/DDBJ databases">
        <title>Lysobacter sp. II4 sp. nov., isolated from soil.</title>
        <authorList>
            <person name="Woo C.Y."/>
            <person name="Kim J."/>
        </authorList>
    </citation>
    <scope>NUCLEOTIDE SEQUENCE [LARGE SCALE GENOMIC DNA]</scope>
    <source>
        <strain evidence="2 3">II4</strain>
    </source>
</reference>
<name>A0A7H0FYM8_9GAMM</name>
<evidence type="ECO:0000313" key="2">
    <source>
        <dbReference type="EMBL" id="QNP41144.1"/>
    </source>
</evidence>
<proteinExistence type="predicted"/>
<organism evidence="2 3">
    <name type="scientific">Agrilutibacter terrestris</name>
    <dbReference type="NCBI Taxonomy" id="2865112"/>
    <lineage>
        <taxon>Bacteria</taxon>
        <taxon>Pseudomonadati</taxon>
        <taxon>Pseudomonadota</taxon>
        <taxon>Gammaproteobacteria</taxon>
        <taxon>Lysobacterales</taxon>
        <taxon>Lysobacteraceae</taxon>
        <taxon>Agrilutibacter</taxon>
    </lineage>
</organism>
<evidence type="ECO:0000256" key="1">
    <source>
        <dbReference type="SAM" id="Phobius"/>
    </source>
</evidence>
<evidence type="ECO:0000313" key="3">
    <source>
        <dbReference type="Proteomes" id="UP000516018"/>
    </source>
</evidence>
<protein>
    <submittedName>
        <fullName evidence="2">Uncharacterized protein</fullName>
    </submittedName>
</protein>
<sequence>MADASETTALLREIRDNQREALALQREYMTMYQQQLGRIERINDRAEVLQGRAGKAIRIILMIAIPLVCLLLVMMLLPYFLRLIA</sequence>
<keyword evidence="1" id="KW-1133">Transmembrane helix</keyword>
<accession>A0A7H0FYM8</accession>
<dbReference type="RefSeq" id="WP_187712580.1">
    <property type="nucleotide sequence ID" value="NZ_CP060820.1"/>
</dbReference>
<keyword evidence="3" id="KW-1185">Reference proteome</keyword>
<gene>
    <name evidence="2" type="ORF">H8B22_02650</name>
</gene>
<dbReference type="AlphaFoldDB" id="A0A7H0FYM8"/>
<keyword evidence="1" id="KW-0472">Membrane</keyword>
<feature type="transmembrane region" description="Helical" evidence="1">
    <location>
        <begin position="59"/>
        <end position="81"/>
    </location>
</feature>